<feature type="signal peptide" evidence="3">
    <location>
        <begin position="1"/>
        <end position="22"/>
    </location>
</feature>
<sequence length="821" mass="84813">MRLAAVVLVFLPLAVLPGPASATRAADPVALVRRGFNGWNATTTSVASNPTPAKTDTGSSKVATSHVPLGLTSSQADSSVVTEANSAHDSLSTQPQGYAGQPEDPVSPAQIRTLAMPPEQSHDALTKTLPPGQPYPRPLSSFQPKYLNTTTRLEQFAPSPTVDNSADGSFKIAITSAPFSVGPLSHAPEPSGSSEQSASPRRRPRPPVFLSLNLTSTTTNPVNSSDEQSSTESTDDCSTPASGSKPTTYLIVFTATTTFFGDPADYVPAFPTIETPVACASPTQAPLHPDEVGEPGFGEEAPGFEENENEQPMLTTFCFTSLDWVACATDIIQTPGAISVPGHKEPGTVTFITTDKNPAVVFSPMTTPNYGKDTKNPHAGDHHPADGTRPQRPHPADPDGPKDLPHIDKQPAATTFPVTLEPTRVIIGDQTISVLPTQTTTVTVSGEPFEINPTQVIGGGSTIERPWNGGDGSGFWTGPGGNAGSEAVRSGGPPGITGGHGPNGVPLPPATTIIGNVPVVVAPPGSKPVVIIGEMTVSVPPRGTTVTAVVQGTTVTIDQTAIRFPSATVPIHAATAPAVETEHVVVGGQMITAIGSTVVVIHETTITYGPGIVVRTEEVDGGTVTIGPNGVVVDEQTIGGPKAGPKQTAYEIVGGVTITQVGASIVVIEDSTWTIGPNAHTTYTTEIRGETITIAPEGVTVDSLSFTYPFGPTVVTSIKATPTATLTDSSASQTQSSTNNRISNGGTADGDDDDEGGGTGSHEALGGALYNLIFCMLFGVWIIIGEATRARLSSAVCAQQMRRCNKDNMGTMEAAQAAQFT</sequence>
<feature type="compositionally biased region" description="Polar residues" evidence="1">
    <location>
        <begin position="71"/>
        <end position="96"/>
    </location>
</feature>
<dbReference type="AlphaFoldDB" id="A0A0G4LBW8"/>
<evidence type="ECO:0000256" key="3">
    <source>
        <dbReference type="SAM" id="SignalP"/>
    </source>
</evidence>
<keyword evidence="3" id="KW-0732">Signal</keyword>
<keyword evidence="2" id="KW-0472">Membrane</keyword>
<feature type="region of interest" description="Disordered" evidence="1">
    <location>
        <begin position="723"/>
        <end position="760"/>
    </location>
</feature>
<evidence type="ECO:0000256" key="1">
    <source>
        <dbReference type="SAM" id="MobiDB-lite"/>
    </source>
</evidence>
<organism evidence="4 5">
    <name type="scientific">Verticillium longisporum</name>
    <name type="common">Verticillium dahliae var. longisporum</name>
    <dbReference type="NCBI Taxonomy" id="100787"/>
    <lineage>
        <taxon>Eukaryota</taxon>
        <taxon>Fungi</taxon>
        <taxon>Dikarya</taxon>
        <taxon>Ascomycota</taxon>
        <taxon>Pezizomycotina</taxon>
        <taxon>Sordariomycetes</taxon>
        <taxon>Hypocreomycetidae</taxon>
        <taxon>Glomerellales</taxon>
        <taxon>Plectosphaerellaceae</taxon>
        <taxon>Verticillium</taxon>
    </lineage>
</organism>
<reference evidence="5" key="1">
    <citation type="submission" date="2015-05" db="EMBL/GenBank/DDBJ databases">
        <authorList>
            <person name="Fogelqvist Johan"/>
        </authorList>
    </citation>
    <scope>NUCLEOTIDE SEQUENCE [LARGE SCALE GENOMIC DNA]</scope>
</reference>
<feature type="transmembrane region" description="Helical" evidence="2">
    <location>
        <begin position="764"/>
        <end position="784"/>
    </location>
</feature>
<protein>
    <submittedName>
        <fullName evidence="4">Uncharacterized protein</fullName>
    </submittedName>
</protein>
<feature type="region of interest" description="Disordered" evidence="1">
    <location>
        <begin position="362"/>
        <end position="414"/>
    </location>
</feature>
<name>A0A0G4LBW8_VERLO</name>
<proteinExistence type="predicted"/>
<dbReference type="Proteomes" id="UP000045706">
    <property type="component" value="Unassembled WGS sequence"/>
</dbReference>
<evidence type="ECO:0000313" key="4">
    <source>
        <dbReference type="EMBL" id="CRK19527.1"/>
    </source>
</evidence>
<keyword evidence="2" id="KW-1133">Transmembrane helix</keyword>
<dbReference type="EMBL" id="CVQI01010113">
    <property type="protein sequence ID" value="CRK19527.1"/>
    <property type="molecule type" value="Genomic_DNA"/>
</dbReference>
<evidence type="ECO:0000313" key="5">
    <source>
        <dbReference type="Proteomes" id="UP000045706"/>
    </source>
</evidence>
<feature type="region of interest" description="Disordered" evidence="1">
    <location>
        <begin position="41"/>
        <end position="106"/>
    </location>
</feature>
<keyword evidence="2" id="KW-0812">Transmembrane</keyword>
<feature type="compositionally biased region" description="Low complexity" evidence="1">
    <location>
        <begin position="723"/>
        <end position="738"/>
    </location>
</feature>
<feature type="compositionally biased region" description="Basic and acidic residues" evidence="1">
    <location>
        <begin position="394"/>
        <end position="409"/>
    </location>
</feature>
<evidence type="ECO:0000256" key="2">
    <source>
        <dbReference type="SAM" id="Phobius"/>
    </source>
</evidence>
<feature type="compositionally biased region" description="Basic and acidic residues" evidence="1">
    <location>
        <begin position="372"/>
        <end position="386"/>
    </location>
</feature>
<accession>A0A0G4LBW8</accession>
<feature type="compositionally biased region" description="Low complexity" evidence="1">
    <location>
        <begin position="210"/>
        <end position="239"/>
    </location>
</feature>
<gene>
    <name evidence="4" type="ORF">BN1723_011902</name>
</gene>
<feature type="region of interest" description="Disordered" evidence="1">
    <location>
        <begin position="181"/>
        <end position="243"/>
    </location>
</feature>
<feature type="compositionally biased region" description="Polar residues" evidence="1">
    <location>
        <begin position="41"/>
        <end position="63"/>
    </location>
</feature>
<feature type="chain" id="PRO_5002566006" evidence="3">
    <location>
        <begin position="23"/>
        <end position="821"/>
    </location>
</feature>